<comment type="caution">
    <text evidence="6">The sequence shown here is derived from an EMBL/GenBank/DDBJ whole genome shotgun (WGS) entry which is preliminary data.</text>
</comment>
<reference evidence="6 7" key="1">
    <citation type="submission" date="2016-04" db="EMBL/GenBank/DDBJ databases">
        <title>Draft Genome Sequences of Staphylococcus capitis Strain H36, S. capitis Strain H65, S. cohnii Strain H62, S. hominis Strain H69, Mycobacterium iranicum Strain H39, Plantibacter sp. Strain H53, Pseudomonas oryzihabitans Strain H72, and Microbacterium sp. Strain H83, isolated from residential settings.</title>
        <authorList>
            <person name="Lymperopoulou D."/>
            <person name="Adams R.I."/>
            <person name="Lindow S."/>
            <person name="Coil D.A."/>
            <person name="Jospin G."/>
            <person name="Eisen J.A."/>
        </authorList>
    </citation>
    <scope>NUCLEOTIDE SEQUENCE [LARGE SCALE GENOMIC DNA]</scope>
    <source>
        <strain evidence="6 7">H39</strain>
    </source>
</reference>
<dbReference type="InterPro" id="IPR009057">
    <property type="entry name" value="Homeodomain-like_sf"/>
</dbReference>
<evidence type="ECO:0000256" key="4">
    <source>
        <dbReference type="PROSITE-ProRule" id="PRU00335"/>
    </source>
</evidence>
<dbReference type="AlphaFoldDB" id="A0A178LJ92"/>
<sequence length="201" mass="22308">MAQQLASGRHSLSRDEVAANQKQRLFQALGEVMGTKGYSNTTVEDLIKHAGVSRATFYQHFDSKLDCFMAGYANMQGYVIEAIFEVPATGTPIQRFGFMLRRYLGFLALDPRTSRLYLLEVYAAGPDAMRRRMQLQQEFVDGVAKIFKARSKADRFACQALVASIAMLVTTALVDADSDAILALEKPVLKFAERALGQRAV</sequence>
<dbReference type="InterPro" id="IPR050109">
    <property type="entry name" value="HTH-type_TetR-like_transc_reg"/>
</dbReference>
<dbReference type="EMBL" id="LWCS01000065">
    <property type="protein sequence ID" value="OAN30148.1"/>
    <property type="molecule type" value="Genomic_DNA"/>
</dbReference>
<dbReference type="PANTHER" id="PTHR30055">
    <property type="entry name" value="HTH-TYPE TRANSCRIPTIONAL REGULATOR RUTR"/>
    <property type="match status" value="1"/>
</dbReference>
<evidence type="ECO:0000256" key="2">
    <source>
        <dbReference type="ARBA" id="ARBA00023125"/>
    </source>
</evidence>
<dbReference type="Gene3D" id="1.10.357.10">
    <property type="entry name" value="Tetracycline Repressor, domain 2"/>
    <property type="match status" value="1"/>
</dbReference>
<evidence type="ECO:0000313" key="7">
    <source>
        <dbReference type="Proteomes" id="UP000078396"/>
    </source>
</evidence>
<evidence type="ECO:0000259" key="5">
    <source>
        <dbReference type="PROSITE" id="PS50977"/>
    </source>
</evidence>
<organism evidence="6 7">
    <name type="scientific">Mycolicibacterium iranicum</name>
    <name type="common">Mycobacterium iranicum</name>
    <dbReference type="NCBI Taxonomy" id="912594"/>
    <lineage>
        <taxon>Bacteria</taxon>
        <taxon>Bacillati</taxon>
        <taxon>Actinomycetota</taxon>
        <taxon>Actinomycetes</taxon>
        <taxon>Mycobacteriales</taxon>
        <taxon>Mycobacteriaceae</taxon>
        <taxon>Mycolicibacterium</taxon>
    </lineage>
</organism>
<protein>
    <submittedName>
        <fullName evidence="6">TetR family transcriptional regulator</fullName>
    </submittedName>
</protein>
<dbReference type="PRINTS" id="PR00455">
    <property type="entry name" value="HTHTETR"/>
</dbReference>
<dbReference type="SUPFAM" id="SSF46689">
    <property type="entry name" value="Homeodomain-like"/>
    <property type="match status" value="1"/>
</dbReference>
<accession>A0A178LJ92</accession>
<gene>
    <name evidence="6" type="ORF">A4X20_09785</name>
</gene>
<dbReference type="STRING" id="912594.AWC12_08465"/>
<dbReference type="PANTHER" id="PTHR30055:SF238">
    <property type="entry name" value="MYCOFACTOCIN BIOSYNTHESIS TRANSCRIPTIONAL REGULATOR MFTR-RELATED"/>
    <property type="match status" value="1"/>
</dbReference>
<dbReference type="RefSeq" id="WP_064284824.1">
    <property type="nucleotide sequence ID" value="NZ_LWCS01000065.1"/>
</dbReference>
<dbReference type="Pfam" id="PF00440">
    <property type="entry name" value="TetR_N"/>
    <property type="match status" value="1"/>
</dbReference>
<dbReference type="Gene3D" id="1.10.10.60">
    <property type="entry name" value="Homeodomain-like"/>
    <property type="match status" value="1"/>
</dbReference>
<dbReference type="PROSITE" id="PS50977">
    <property type="entry name" value="HTH_TETR_2"/>
    <property type="match status" value="1"/>
</dbReference>
<dbReference type="InterPro" id="IPR001647">
    <property type="entry name" value="HTH_TetR"/>
</dbReference>
<proteinExistence type="predicted"/>
<evidence type="ECO:0000256" key="1">
    <source>
        <dbReference type="ARBA" id="ARBA00023015"/>
    </source>
</evidence>
<dbReference type="Proteomes" id="UP000078396">
    <property type="component" value="Unassembled WGS sequence"/>
</dbReference>
<keyword evidence="3" id="KW-0804">Transcription</keyword>
<keyword evidence="2 4" id="KW-0238">DNA-binding</keyword>
<name>A0A178LJ92_MYCIR</name>
<dbReference type="GO" id="GO:0000976">
    <property type="term" value="F:transcription cis-regulatory region binding"/>
    <property type="evidence" value="ECO:0007669"/>
    <property type="project" value="TreeGrafter"/>
</dbReference>
<evidence type="ECO:0000256" key="3">
    <source>
        <dbReference type="ARBA" id="ARBA00023163"/>
    </source>
</evidence>
<keyword evidence="1" id="KW-0805">Transcription regulation</keyword>
<dbReference type="GO" id="GO:0003700">
    <property type="term" value="F:DNA-binding transcription factor activity"/>
    <property type="evidence" value="ECO:0007669"/>
    <property type="project" value="TreeGrafter"/>
</dbReference>
<feature type="domain" description="HTH tetR-type" evidence="5">
    <location>
        <begin position="19"/>
        <end position="79"/>
    </location>
</feature>
<dbReference type="OrthoDB" id="5242485at2"/>
<feature type="DNA-binding region" description="H-T-H motif" evidence="4">
    <location>
        <begin position="42"/>
        <end position="61"/>
    </location>
</feature>
<evidence type="ECO:0000313" key="6">
    <source>
        <dbReference type="EMBL" id="OAN30148.1"/>
    </source>
</evidence>